<dbReference type="RefSeq" id="WP_157343218.1">
    <property type="nucleotide sequence ID" value="NZ_CP121667.1"/>
</dbReference>
<dbReference type="AlphaFoldDB" id="A0A844SQV1"/>
<gene>
    <name evidence="1" type="ORF">GPL21_11600</name>
</gene>
<accession>A0A844SQV1</accession>
<name>A0A844SQV1_9BRAD</name>
<dbReference type="Proteomes" id="UP000436468">
    <property type="component" value="Unassembled WGS sequence"/>
</dbReference>
<proteinExistence type="predicted"/>
<keyword evidence="2" id="KW-1185">Reference proteome</keyword>
<dbReference type="EMBL" id="WQNF01000006">
    <property type="protein sequence ID" value="MVT65752.1"/>
    <property type="molecule type" value="Genomic_DNA"/>
</dbReference>
<organism evidence="1 2">
    <name type="scientific">Bradyrhizobium pachyrhizi</name>
    <dbReference type="NCBI Taxonomy" id="280333"/>
    <lineage>
        <taxon>Bacteria</taxon>
        <taxon>Pseudomonadati</taxon>
        <taxon>Pseudomonadota</taxon>
        <taxon>Alphaproteobacteria</taxon>
        <taxon>Hyphomicrobiales</taxon>
        <taxon>Nitrobacteraceae</taxon>
        <taxon>Bradyrhizobium</taxon>
    </lineage>
</organism>
<reference evidence="1 2" key="1">
    <citation type="submission" date="2019-12" db="EMBL/GenBank/DDBJ databases">
        <title>Draft genome sequences Bradyrhizobium cajani AMBPC1010, Bradyrhizobium pachyrhizi AMBPC1040 and Bradyrhizobium yuanmingense ALSPC3051, three plant growth promoting strains isolated from nodules of Cajanus cajan L. in Dominican Republic.</title>
        <authorList>
            <person name="Flores-Felix J.D."/>
            <person name="Araujo J."/>
            <person name="Diaz-Alcantara C."/>
            <person name="Gonzalez-Andres F."/>
            <person name="Velazquez E."/>
        </authorList>
    </citation>
    <scope>NUCLEOTIDE SEQUENCE [LARGE SCALE GENOMIC DNA]</scope>
    <source>
        <strain evidence="1 2">1040</strain>
    </source>
</reference>
<evidence type="ECO:0000313" key="1">
    <source>
        <dbReference type="EMBL" id="MVT65752.1"/>
    </source>
</evidence>
<protein>
    <submittedName>
        <fullName evidence="1">Uncharacterized protein</fullName>
    </submittedName>
</protein>
<sequence length="61" mass="7090">MTLDERIAQAQRHVDGGRRIVERQREIVARSGLPDSIDLLDLFERTQLIFETDLADLLKKK</sequence>
<evidence type="ECO:0000313" key="2">
    <source>
        <dbReference type="Proteomes" id="UP000436468"/>
    </source>
</evidence>
<comment type="caution">
    <text evidence="1">The sequence shown here is derived from an EMBL/GenBank/DDBJ whole genome shotgun (WGS) entry which is preliminary data.</text>
</comment>